<dbReference type="Pfam" id="PF13000">
    <property type="entry name" value="Acatn"/>
    <property type="match status" value="1"/>
</dbReference>
<dbReference type="PANTHER" id="PTHR12778:SF9">
    <property type="entry name" value="ACETYL-COENZYME A TRANSPORTER 1"/>
    <property type="match status" value="1"/>
</dbReference>
<dbReference type="InterPro" id="IPR004752">
    <property type="entry name" value="AmpG_permease/AT-1"/>
</dbReference>
<dbReference type="GO" id="GO:0008521">
    <property type="term" value="F:acetyl-CoA transmembrane transporter activity"/>
    <property type="evidence" value="ECO:0007669"/>
    <property type="project" value="InterPro"/>
</dbReference>
<dbReference type="InterPro" id="IPR036259">
    <property type="entry name" value="MFS_trans_sf"/>
</dbReference>
<comment type="subcellular location">
    <subcellularLocation>
        <location evidence="1">Membrane</location>
        <topology evidence="1">Multi-pass membrane protein</topology>
    </subcellularLocation>
</comment>
<dbReference type="Gene3D" id="1.20.1250.20">
    <property type="entry name" value="MFS general substrate transporter like domains"/>
    <property type="match status" value="1"/>
</dbReference>
<evidence type="ECO:0000313" key="7">
    <source>
        <dbReference type="WBParaSite" id="MBELARI_LOCUS6000"/>
    </source>
</evidence>
<keyword evidence="4 5" id="KW-0472">Membrane</keyword>
<evidence type="ECO:0000256" key="3">
    <source>
        <dbReference type="ARBA" id="ARBA00022989"/>
    </source>
</evidence>
<keyword evidence="3 5" id="KW-1133">Transmembrane helix</keyword>
<organism evidence="6 7">
    <name type="scientific">Mesorhabditis belari</name>
    <dbReference type="NCBI Taxonomy" id="2138241"/>
    <lineage>
        <taxon>Eukaryota</taxon>
        <taxon>Metazoa</taxon>
        <taxon>Ecdysozoa</taxon>
        <taxon>Nematoda</taxon>
        <taxon>Chromadorea</taxon>
        <taxon>Rhabditida</taxon>
        <taxon>Rhabditina</taxon>
        <taxon>Rhabditomorpha</taxon>
        <taxon>Rhabditoidea</taxon>
        <taxon>Rhabditidae</taxon>
        <taxon>Mesorhabditinae</taxon>
        <taxon>Mesorhabditis</taxon>
    </lineage>
</organism>
<evidence type="ECO:0000256" key="5">
    <source>
        <dbReference type="SAM" id="Phobius"/>
    </source>
</evidence>
<evidence type="ECO:0000256" key="2">
    <source>
        <dbReference type="ARBA" id="ARBA00022692"/>
    </source>
</evidence>
<feature type="transmembrane region" description="Helical" evidence="5">
    <location>
        <begin position="259"/>
        <end position="279"/>
    </location>
</feature>
<dbReference type="AlphaFoldDB" id="A0AAF3FGB5"/>
<feature type="transmembrane region" description="Helical" evidence="5">
    <location>
        <begin position="89"/>
        <end position="107"/>
    </location>
</feature>
<dbReference type="PANTHER" id="PTHR12778">
    <property type="entry name" value="SOLUTE CARRIER FAMILY 33 ACETYL-COA TRANSPORTER -RELATED"/>
    <property type="match status" value="1"/>
</dbReference>
<dbReference type="InterPro" id="IPR024371">
    <property type="entry name" value="AcetylCoA_trans_1-like"/>
</dbReference>
<evidence type="ECO:0000256" key="1">
    <source>
        <dbReference type="ARBA" id="ARBA00004141"/>
    </source>
</evidence>
<evidence type="ECO:0000313" key="6">
    <source>
        <dbReference type="Proteomes" id="UP000887575"/>
    </source>
</evidence>
<keyword evidence="6" id="KW-1185">Reference proteome</keyword>
<dbReference type="WBParaSite" id="MBELARI_LOCUS6000">
    <property type="protein sequence ID" value="MBELARI_LOCUS6000"/>
    <property type="gene ID" value="MBELARI_LOCUS6000"/>
</dbReference>
<dbReference type="SUPFAM" id="SSF103473">
    <property type="entry name" value="MFS general substrate transporter"/>
    <property type="match status" value="1"/>
</dbReference>
<proteinExistence type="predicted"/>
<reference evidence="7" key="1">
    <citation type="submission" date="2024-02" db="UniProtKB">
        <authorList>
            <consortium name="WormBaseParasite"/>
        </authorList>
    </citation>
    <scope>IDENTIFICATION</scope>
</reference>
<feature type="transmembrane region" description="Helical" evidence="5">
    <location>
        <begin position="119"/>
        <end position="141"/>
    </location>
</feature>
<accession>A0AAF3FGB5</accession>
<feature type="transmembrane region" description="Helical" evidence="5">
    <location>
        <begin position="153"/>
        <end position="174"/>
    </location>
</feature>
<evidence type="ECO:0000256" key="4">
    <source>
        <dbReference type="ARBA" id="ARBA00023136"/>
    </source>
</evidence>
<keyword evidence="2 5" id="KW-0812">Transmembrane</keyword>
<dbReference type="GO" id="GO:0035348">
    <property type="term" value="P:acetyl-CoA transmembrane transport"/>
    <property type="evidence" value="ECO:0007669"/>
    <property type="project" value="InterPro"/>
</dbReference>
<dbReference type="Proteomes" id="UP000887575">
    <property type="component" value="Unassembled WGS sequence"/>
</dbReference>
<protein>
    <submittedName>
        <fullName evidence="7">Acetyl-coenzyme A transporter 1</fullName>
    </submittedName>
</protein>
<feature type="transmembrane region" description="Helical" evidence="5">
    <location>
        <begin position="54"/>
        <end position="77"/>
    </location>
</feature>
<dbReference type="GO" id="GO:0016020">
    <property type="term" value="C:membrane"/>
    <property type="evidence" value="ECO:0007669"/>
    <property type="project" value="UniProtKB-SubCell"/>
</dbReference>
<sequence>MFIGSTTLVFIFKHEIDHSLESSQGSADSDDKEIEMGIGDTYKVLYQILRLRPMIYVLMILLTGKIAFAATDGMTGLKLIEMGIPKDKLAMFGLFLTPVQIVLPWIIGKWTTGPRPLNIFLMAYPYRLFVGGVYALLVWWTPSFKTADGSFQLGVYVIWVTAYIFHQFATYSMFVSMMAFNAQVSDPKIGGTYMTLLNTIGNLGGNYPVTLVLWIADHLTWKNCIDKSTKLVLNTCHKKDAADQCTAAGNVCETEIDGYYFAVAICSIVGVLWASLLFNKIRYIQKIPRSEWRVIKSASDTK</sequence>
<name>A0AAF3FGB5_9BILA</name>